<accession>A0AAN7EFK8</accession>
<feature type="domain" description="TIR" evidence="4">
    <location>
        <begin position="18"/>
        <end position="171"/>
    </location>
</feature>
<gene>
    <name evidence="5" type="ORF">RGQ29_029605</name>
</gene>
<dbReference type="InterPro" id="IPR035897">
    <property type="entry name" value="Toll_tir_struct_dom_sf"/>
</dbReference>
<dbReference type="InterPro" id="IPR000157">
    <property type="entry name" value="TIR_dom"/>
</dbReference>
<dbReference type="Proteomes" id="UP001324115">
    <property type="component" value="Unassembled WGS sequence"/>
</dbReference>
<dbReference type="Pfam" id="PF01582">
    <property type="entry name" value="TIR"/>
    <property type="match status" value="1"/>
</dbReference>
<dbReference type="SUPFAM" id="SSF46785">
    <property type="entry name" value="Winged helix' DNA-binding domain"/>
    <property type="match status" value="1"/>
</dbReference>
<dbReference type="FunFam" id="3.40.50.10140:FF:000007">
    <property type="entry name" value="Disease resistance protein (TIR-NBS-LRR class)"/>
    <property type="match status" value="1"/>
</dbReference>
<comment type="caution">
    <text evidence="5">The sequence shown here is derived from an EMBL/GenBank/DDBJ whole genome shotgun (WGS) entry which is preliminary data.</text>
</comment>
<dbReference type="PROSITE" id="PS50104">
    <property type="entry name" value="TIR"/>
    <property type="match status" value="1"/>
</dbReference>
<keyword evidence="3" id="KW-0520">NAD</keyword>
<dbReference type="Gene3D" id="3.40.50.10140">
    <property type="entry name" value="Toll/interleukin-1 receptor homology (TIR) domain"/>
    <property type="match status" value="1"/>
</dbReference>
<proteinExistence type="predicted"/>
<dbReference type="Gene3D" id="1.10.8.430">
    <property type="entry name" value="Helical domain of apoptotic protease-activating factors"/>
    <property type="match status" value="1"/>
</dbReference>
<sequence length="576" mass="66123">MASTSSERPSSSYSAPRQQYDVFISFQGEDTRNTFTHHLYEALERAHFVVFRDDKSIQPGEYISSALIEAIEGSQYAIIVLSENYASSKLCLDELVKTGQTVLPVFYNVKPSDVHKQTGPFAIDIAHGTSVNNERIQKWRDALRLVANIAGWDMDPSSKSSVIVVQAIVKLIRESVDENNFLNIYKDLVGMESSVKEMMDLVNKRLKDVLFIGIWGVETGNLVPYQKEVLKHIFKREFNITSIYSGKQIIRKMLCGRKVLIALDNVSEKGQLDTILLVTHEVDDIYEVKPLDNYKALELFSRKAFKQAHPENDFVDLSNDFVKYAQGLPLALECFGSFLHNKEIDVWKSYLGELEENSEGEILTKLEIIYKRILDKNVKELFLDIAFFFKGMDKNQVANILNDPGYLANLVFLQNNSLITIFQGKLWMHDLLQAMGRVVVRHEAIHEPRRRSRLWKYEDIFSILTNNTGTEYVKGMMLNSPPCKEDLNANAFSKIGGLELIKICSAVRFWGLNHLSNQLRMMEWHDYPLKSMPRSFRPCNLVELTMPNSQIEQLPEVFNVRLLLMQFIIIIIITVN</sequence>
<evidence type="ECO:0000313" key="6">
    <source>
        <dbReference type="Proteomes" id="UP001324115"/>
    </source>
</evidence>
<dbReference type="InterPro" id="IPR036390">
    <property type="entry name" value="WH_DNA-bd_sf"/>
</dbReference>
<dbReference type="GO" id="GO:0007165">
    <property type="term" value="P:signal transduction"/>
    <property type="evidence" value="ECO:0007669"/>
    <property type="project" value="InterPro"/>
</dbReference>
<dbReference type="AlphaFoldDB" id="A0AAN7EFK8"/>
<dbReference type="SMART" id="SM00255">
    <property type="entry name" value="TIR"/>
    <property type="match status" value="1"/>
</dbReference>
<dbReference type="Pfam" id="PF23282">
    <property type="entry name" value="WHD_ROQ1"/>
    <property type="match status" value="1"/>
</dbReference>
<name>A0AAN7EFK8_QUERU</name>
<protein>
    <recommendedName>
        <fullName evidence="4">TIR domain-containing protein</fullName>
    </recommendedName>
</protein>
<dbReference type="GO" id="GO:0006952">
    <property type="term" value="P:defense response"/>
    <property type="evidence" value="ECO:0007669"/>
    <property type="project" value="UniProtKB-KW"/>
</dbReference>
<organism evidence="5 6">
    <name type="scientific">Quercus rubra</name>
    <name type="common">Northern red oak</name>
    <name type="synonym">Quercus borealis</name>
    <dbReference type="NCBI Taxonomy" id="3512"/>
    <lineage>
        <taxon>Eukaryota</taxon>
        <taxon>Viridiplantae</taxon>
        <taxon>Streptophyta</taxon>
        <taxon>Embryophyta</taxon>
        <taxon>Tracheophyta</taxon>
        <taxon>Spermatophyta</taxon>
        <taxon>Magnoliopsida</taxon>
        <taxon>eudicotyledons</taxon>
        <taxon>Gunneridae</taxon>
        <taxon>Pentapetalae</taxon>
        <taxon>rosids</taxon>
        <taxon>fabids</taxon>
        <taxon>Fagales</taxon>
        <taxon>Fagaceae</taxon>
        <taxon>Quercus</taxon>
    </lineage>
</organism>
<dbReference type="InterPro" id="IPR044974">
    <property type="entry name" value="Disease_R_plants"/>
</dbReference>
<evidence type="ECO:0000256" key="1">
    <source>
        <dbReference type="ARBA" id="ARBA00022737"/>
    </source>
</evidence>
<evidence type="ECO:0000313" key="5">
    <source>
        <dbReference type="EMBL" id="KAK4570813.1"/>
    </source>
</evidence>
<dbReference type="SUPFAM" id="SSF52200">
    <property type="entry name" value="Toll/Interleukin receptor TIR domain"/>
    <property type="match status" value="1"/>
</dbReference>
<evidence type="ECO:0000256" key="3">
    <source>
        <dbReference type="ARBA" id="ARBA00023027"/>
    </source>
</evidence>
<dbReference type="PANTHER" id="PTHR11017">
    <property type="entry name" value="LEUCINE-RICH REPEAT-CONTAINING PROTEIN"/>
    <property type="match status" value="1"/>
</dbReference>
<dbReference type="InterPro" id="IPR027417">
    <property type="entry name" value="P-loop_NTPase"/>
</dbReference>
<keyword evidence="1" id="KW-0677">Repeat</keyword>
<dbReference type="PANTHER" id="PTHR11017:SF559">
    <property type="entry name" value="DISEASE RESISTANCE PROTEIN CHL1"/>
    <property type="match status" value="1"/>
</dbReference>
<dbReference type="EMBL" id="JAXUIC010000009">
    <property type="protein sequence ID" value="KAK4570813.1"/>
    <property type="molecule type" value="Genomic_DNA"/>
</dbReference>
<keyword evidence="6" id="KW-1185">Reference proteome</keyword>
<dbReference type="PRINTS" id="PR00364">
    <property type="entry name" value="DISEASERSIST"/>
</dbReference>
<reference evidence="5 6" key="1">
    <citation type="journal article" date="2023" name="G3 (Bethesda)">
        <title>A haplotype-resolved chromosome-scale genome for Quercus rubra L. provides insights into the genetics of adaptive traits for red oak species.</title>
        <authorList>
            <person name="Kapoor B."/>
            <person name="Jenkins J."/>
            <person name="Schmutz J."/>
            <person name="Zhebentyayeva T."/>
            <person name="Kuelheim C."/>
            <person name="Coggeshall M."/>
            <person name="Heim C."/>
            <person name="Lasky J.R."/>
            <person name="Leites L."/>
            <person name="Islam-Faridi N."/>
            <person name="Romero-Severson J."/>
            <person name="DeLeo V.L."/>
            <person name="Lucas S.M."/>
            <person name="Lazic D."/>
            <person name="Gailing O."/>
            <person name="Carlson J."/>
            <person name="Staton M."/>
        </authorList>
    </citation>
    <scope>NUCLEOTIDE SEQUENCE [LARGE SCALE GENOMIC DNA]</scope>
    <source>
        <strain evidence="5">Pseudo-F2</strain>
    </source>
</reference>
<keyword evidence="2" id="KW-0611">Plant defense</keyword>
<dbReference type="InterPro" id="IPR058192">
    <property type="entry name" value="WHD_ROQ1-like"/>
</dbReference>
<evidence type="ECO:0000256" key="2">
    <source>
        <dbReference type="ARBA" id="ARBA00022821"/>
    </source>
</evidence>
<dbReference type="GO" id="GO:0043531">
    <property type="term" value="F:ADP binding"/>
    <property type="evidence" value="ECO:0007669"/>
    <property type="project" value="InterPro"/>
</dbReference>
<dbReference type="SUPFAM" id="SSF52540">
    <property type="entry name" value="P-loop containing nucleoside triphosphate hydrolases"/>
    <property type="match status" value="1"/>
</dbReference>
<dbReference type="InterPro" id="IPR042197">
    <property type="entry name" value="Apaf_helical"/>
</dbReference>
<evidence type="ECO:0000259" key="4">
    <source>
        <dbReference type="PROSITE" id="PS50104"/>
    </source>
</evidence>